<dbReference type="PANTHER" id="PTHR13703">
    <property type="entry name" value="SMAD"/>
    <property type="match status" value="1"/>
</dbReference>
<evidence type="ECO:0000256" key="1">
    <source>
        <dbReference type="ARBA" id="ARBA00005545"/>
    </source>
</evidence>
<evidence type="ECO:0000256" key="3">
    <source>
        <dbReference type="ARBA" id="ARBA00022723"/>
    </source>
</evidence>
<dbReference type="GO" id="GO:0051239">
    <property type="term" value="P:regulation of multicellular organismal process"/>
    <property type="evidence" value="ECO:0007669"/>
    <property type="project" value="UniProtKB-ARBA"/>
</dbReference>
<dbReference type="CTD" id="54498"/>
<dbReference type="GO" id="GO:0009653">
    <property type="term" value="P:anatomical structure morphogenesis"/>
    <property type="evidence" value="ECO:0007669"/>
    <property type="project" value="TreeGrafter"/>
</dbReference>
<dbReference type="Pfam" id="PF03166">
    <property type="entry name" value="MH2"/>
    <property type="match status" value="1"/>
</dbReference>
<keyword evidence="5 8" id="KW-0805">Transcription regulation</keyword>
<dbReference type="GO" id="GO:0050793">
    <property type="term" value="P:regulation of developmental process"/>
    <property type="evidence" value="ECO:0007669"/>
    <property type="project" value="UniProtKB-ARBA"/>
</dbReference>
<dbReference type="SMART" id="SM00523">
    <property type="entry name" value="DWA"/>
    <property type="match status" value="1"/>
</dbReference>
<dbReference type="Proteomes" id="UP000002358">
    <property type="component" value="Chromosome 5"/>
</dbReference>
<dbReference type="InParanoid" id="A0A7M7ISN1"/>
<comment type="similarity">
    <text evidence="1 8">Belongs to the dwarfin/SMAD family.</text>
</comment>
<reference evidence="12" key="1">
    <citation type="submission" date="2021-01" db="UniProtKB">
        <authorList>
            <consortium name="EnsemblMetazoa"/>
        </authorList>
    </citation>
    <scope>IDENTIFICATION</scope>
</reference>
<dbReference type="KEGG" id="nvi:100114895"/>
<organism evidence="12 13">
    <name type="scientific">Nasonia vitripennis</name>
    <name type="common">Parasitic wasp</name>
    <dbReference type="NCBI Taxonomy" id="7425"/>
    <lineage>
        <taxon>Eukaryota</taxon>
        <taxon>Metazoa</taxon>
        <taxon>Ecdysozoa</taxon>
        <taxon>Arthropoda</taxon>
        <taxon>Hexapoda</taxon>
        <taxon>Insecta</taxon>
        <taxon>Pterygota</taxon>
        <taxon>Neoptera</taxon>
        <taxon>Endopterygota</taxon>
        <taxon>Hymenoptera</taxon>
        <taxon>Apocrita</taxon>
        <taxon>Proctotrupomorpha</taxon>
        <taxon>Chalcidoidea</taxon>
        <taxon>Pteromalidae</taxon>
        <taxon>Pteromalinae</taxon>
        <taxon>Nasonia</taxon>
    </lineage>
</organism>
<dbReference type="SMART" id="SM00524">
    <property type="entry name" value="DWB"/>
    <property type="match status" value="1"/>
</dbReference>
<sequence length="487" mass="54514">MMTSMLSSFNPPIVKRLLGWKKAEGEDKWSEKAVKSLVKKLKKSAGLDELEKAITTQSCNTKCITIPRPSPGGVGDNGVQRGKGLPHVIYCRLWRWPDLQSHHELRAIEHCEYAFTQKRDEVCVNPYHYQRIQSPELPPIYVTPRHSLSGDETTLYNTSVEELSASVPENASFHATLNHQQQQQQLQPHQQPQQQQQHNQHGIPQSPQQQQPNNLYQGMQSMQATSPASVGSLGSVQGSPHPAPGSMDPPADTPPPGYISEDGDNMDHNDNMSLSRLSPSPDAQPVMYCEPAFWCSISYYELNTRVGETFHASQPSITVDGFTDPSNSERFCLGLLSNVNRNTVVEQTRRHIGKGVRLYYIGGEVFAECLSDSSIFVQSPNCNQRYGWHPATVCKIPPGCNLKIFNNQEFAALLSQSVSQGFEAVYQLTRMCTIRMSFVKGWGAEYRRQTVTSTPCWIELHLNGPLQWLDRVLTQMGSPRLPCSSMS</sequence>
<dbReference type="GO" id="GO:0070411">
    <property type="term" value="F:I-SMAD binding"/>
    <property type="evidence" value="ECO:0007669"/>
    <property type="project" value="TreeGrafter"/>
</dbReference>
<dbReference type="GO" id="GO:0045944">
    <property type="term" value="P:positive regulation of transcription by RNA polymerase II"/>
    <property type="evidence" value="ECO:0007669"/>
    <property type="project" value="TreeGrafter"/>
</dbReference>
<feature type="compositionally biased region" description="Polar residues" evidence="9">
    <location>
        <begin position="221"/>
        <end position="238"/>
    </location>
</feature>
<dbReference type="GO" id="GO:0030154">
    <property type="term" value="P:cell differentiation"/>
    <property type="evidence" value="ECO:0007669"/>
    <property type="project" value="TreeGrafter"/>
</dbReference>
<dbReference type="PANTHER" id="PTHR13703:SF25">
    <property type="entry name" value="MOTHERS AGAINST DECAPENTAPLEGIC HOMOLOG"/>
    <property type="match status" value="1"/>
</dbReference>
<evidence type="ECO:0000256" key="7">
    <source>
        <dbReference type="ARBA" id="ARBA00023242"/>
    </source>
</evidence>
<dbReference type="FunFam" id="2.60.200.10:FF:000001">
    <property type="entry name" value="Mothers against decapentaplegic homolog"/>
    <property type="match status" value="1"/>
</dbReference>
<dbReference type="SMR" id="A0A7M7ISN1"/>
<dbReference type="GO" id="GO:0032924">
    <property type="term" value="P:activin receptor signaling pathway"/>
    <property type="evidence" value="ECO:0007669"/>
    <property type="project" value="TreeGrafter"/>
</dbReference>
<dbReference type="InterPro" id="IPR001132">
    <property type="entry name" value="SMAD_dom_Dwarfin-type"/>
</dbReference>
<keyword evidence="6 8" id="KW-0804">Transcription</keyword>
<evidence type="ECO:0000259" key="10">
    <source>
        <dbReference type="PROSITE" id="PS51075"/>
    </source>
</evidence>
<dbReference type="Gene3D" id="3.90.520.10">
    <property type="entry name" value="SMAD MH1 domain"/>
    <property type="match status" value="1"/>
</dbReference>
<evidence type="ECO:0000256" key="8">
    <source>
        <dbReference type="RuleBase" id="RU361195"/>
    </source>
</evidence>
<keyword evidence="13" id="KW-1185">Reference proteome</keyword>
<dbReference type="GO" id="GO:0000978">
    <property type="term" value="F:RNA polymerase II cis-regulatory region sequence-specific DNA binding"/>
    <property type="evidence" value="ECO:0007669"/>
    <property type="project" value="TreeGrafter"/>
</dbReference>
<dbReference type="CDD" id="cd10985">
    <property type="entry name" value="MH2_SMAD_2_3"/>
    <property type="match status" value="1"/>
</dbReference>
<keyword evidence="7 8" id="KW-0539">Nucleus</keyword>
<dbReference type="Gene3D" id="2.60.200.10">
    <property type="match status" value="1"/>
</dbReference>
<evidence type="ECO:0000256" key="4">
    <source>
        <dbReference type="ARBA" id="ARBA00022833"/>
    </source>
</evidence>
<evidence type="ECO:0000259" key="11">
    <source>
        <dbReference type="PROSITE" id="PS51076"/>
    </source>
</evidence>
<dbReference type="InterPro" id="IPR013790">
    <property type="entry name" value="Dwarfin"/>
</dbReference>
<dbReference type="GeneID" id="100114895"/>
<dbReference type="InterPro" id="IPR036578">
    <property type="entry name" value="SMAD_MH1_sf"/>
</dbReference>
<dbReference type="InterPro" id="IPR013019">
    <property type="entry name" value="MAD_homology_MH1"/>
</dbReference>
<protein>
    <recommendedName>
        <fullName evidence="8">Mothers against decapentaplegic homolog</fullName>
        <shortName evidence="8">MAD homolog</shortName>
        <shortName evidence="8">Mothers against DPP homolog</shortName>
    </recommendedName>
    <alternativeName>
        <fullName evidence="8">SMAD family member</fullName>
    </alternativeName>
</protein>
<accession>A0A7M7ISN1</accession>
<dbReference type="GO" id="GO:0046872">
    <property type="term" value="F:metal ion binding"/>
    <property type="evidence" value="ECO:0007669"/>
    <property type="project" value="UniProtKB-KW"/>
</dbReference>
<dbReference type="GO" id="GO:0000981">
    <property type="term" value="F:DNA-binding transcription factor activity, RNA polymerase II-specific"/>
    <property type="evidence" value="ECO:0007669"/>
    <property type="project" value="TreeGrafter"/>
</dbReference>
<dbReference type="OrthoDB" id="5794312at2759"/>
<keyword evidence="2 8" id="KW-0963">Cytoplasm</keyword>
<feature type="region of interest" description="Disordered" evidence="9">
    <location>
        <begin position="176"/>
        <end position="278"/>
    </location>
</feature>
<feature type="domain" description="MH2" evidence="11">
    <location>
        <begin position="294"/>
        <end position="487"/>
    </location>
</feature>
<dbReference type="PROSITE" id="PS51075">
    <property type="entry name" value="MH1"/>
    <property type="match status" value="1"/>
</dbReference>
<keyword evidence="3" id="KW-0479">Metal-binding</keyword>
<dbReference type="SUPFAM" id="SSF56366">
    <property type="entry name" value="SMAD MH1 domain"/>
    <property type="match status" value="1"/>
</dbReference>
<dbReference type="AlphaFoldDB" id="A0A7M7ISN1"/>
<evidence type="ECO:0000256" key="9">
    <source>
        <dbReference type="SAM" id="MobiDB-lite"/>
    </source>
</evidence>
<dbReference type="Pfam" id="PF03165">
    <property type="entry name" value="MH1"/>
    <property type="match status" value="1"/>
</dbReference>
<evidence type="ECO:0000256" key="2">
    <source>
        <dbReference type="ARBA" id="ARBA00022490"/>
    </source>
</evidence>
<dbReference type="PROSITE" id="PS51076">
    <property type="entry name" value="MH2"/>
    <property type="match status" value="1"/>
</dbReference>
<evidence type="ECO:0000313" key="12">
    <source>
        <dbReference type="EnsemblMetazoa" id="XP_016841343"/>
    </source>
</evidence>
<dbReference type="GO" id="GO:0009791">
    <property type="term" value="P:post-embryonic development"/>
    <property type="evidence" value="ECO:0007669"/>
    <property type="project" value="UniProtKB-ARBA"/>
</dbReference>
<evidence type="ECO:0000313" key="13">
    <source>
        <dbReference type="Proteomes" id="UP000002358"/>
    </source>
</evidence>
<dbReference type="InterPro" id="IPR017855">
    <property type="entry name" value="SMAD-like_dom_sf"/>
</dbReference>
<dbReference type="GO" id="GO:0060395">
    <property type="term" value="P:SMAD protein signal transduction"/>
    <property type="evidence" value="ECO:0007669"/>
    <property type="project" value="TreeGrafter"/>
</dbReference>
<dbReference type="FunCoup" id="A0A7M7ISN1">
    <property type="interactions" value="2313"/>
</dbReference>
<feature type="domain" description="MH1" evidence="10">
    <location>
        <begin position="12"/>
        <end position="138"/>
    </location>
</feature>
<dbReference type="EnsemblMetazoa" id="XM_016985854">
    <property type="protein sequence ID" value="XP_016841343"/>
    <property type="gene ID" value="LOC100114895"/>
</dbReference>
<dbReference type="GO" id="GO:0071144">
    <property type="term" value="C:heteromeric SMAD protein complex"/>
    <property type="evidence" value="ECO:0007669"/>
    <property type="project" value="TreeGrafter"/>
</dbReference>
<evidence type="ECO:0000256" key="5">
    <source>
        <dbReference type="ARBA" id="ARBA00023015"/>
    </source>
</evidence>
<dbReference type="InterPro" id="IPR003619">
    <property type="entry name" value="MAD_homology1_Dwarfin-type"/>
</dbReference>
<comment type="subcellular location">
    <subcellularLocation>
        <location evidence="8">Cytoplasm</location>
    </subcellularLocation>
    <subcellularLocation>
        <location evidence="8">Nucleus</location>
    </subcellularLocation>
</comment>
<dbReference type="GO" id="GO:0005737">
    <property type="term" value="C:cytoplasm"/>
    <property type="evidence" value="ECO:0007669"/>
    <property type="project" value="UniProtKB-SubCell"/>
</dbReference>
<feature type="compositionally biased region" description="Low complexity" evidence="9">
    <location>
        <begin position="177"/>
        <end position="220"/>
    </location>
</feature>
<evidence type="ECO:0000256" key="6">
    <source>
        <dbReference type="ARBA" id="ARBA00023163"/>
    </source>
</evidence>
<dbReference type="RefSeq" id="XP_016841343.1">
    <property type="nucleotide sequence ID" value="XM_016985854.3"/>
</dbReference>
<dbReference type="SUPFAM" id="SSF49879">
    <property type="entry name" value="SMAD/FHA domain"/>
    <property type="match status" value="1"/>
</dbReference>
<dbReference type="InterPro" id="IPR008984">
    <property type="entry name" value="SMAD_FHA_dom_sf"/>
</dbReference>
<proteinExistence type="inferred from homology"/>
<name>A0A7M7ISN1_NASVI</name>
<keyword evidence="4" id="KW-0862">Zinc</keyword>